<dbReference type="PANTHER" id="PTHR31332">
    <property type="entry name" value="7-HYDROXYMETHYL CHLOROPHYLL A REDUCTASE, CHLOROPLASTIC"/>
    <property type="match status" value="1"/>
</dbReference>
<evidence type="ECO:0000313" key="2">
    <source>
        <dbReference type="EMBL" id="GAH17954.1"/>
    </source>
</evidence>
<dbReference type="InterPro" id="IPR007516">
    <property type="entry name" value="Co_F420_Hydgase/DH_bsu_N"/>
</dbReference>
<dbReference type="Gene3D" id="3.30.70.20">
    <property type="match status" value="1"/>
</dbReference>
<dbReference type="AlphaFoldDB" id="X1ELI0"/>
<dbReference type="GO" id="GO:0052592">
    <property type="term" value="F:oxidoreductase activity, acting on CH or CH2 groups, with an iron-sulfur protein as acceptor"/>
    <property type="evidence" value="ECO:0007669"/>
    <property type="project" value="TreeGrafter"/>
</dbReference>
<gene>
    <name evidence="2" type="ORF">S01H4_57180</name>
</gene>
<dbReference type="PANTHER" id="PTHR31332:SF0">
    <property type="entry name" value="7-HYDROXYMETHYL CHLOROPHYLL A REDUCTASE, CHLOROPLASTIC"/>
    <property type="match status" value="1"/>
</dbReference>
<feature type="non-terminal residue" evidence="2">
    <location>
        <position position="93"/>
    </location>
</feature>
<dbReference type="InterPro" id="IPR017900">
    <property type="entry name" value="4Fe4S_Fe_S_CS"/>
</dbReference>
<dbReference type="PROSITE" id="PS51379">
    <property type="entry name" value="4FE4S_FER_2"/>
    <property type="match status" value="1"/>
</dbReference>
<accession>X1ELI0</accession>
<organism evidence="2">
    <name type="scientific">marine sediment metagenome</name>
    <dbReference type="NCBI Taxonomy" id="412755"/>
    <lineage>
        <taxon>unclassified sequences</taxon>
        <taxon>metagenomes</taxon>
        <taxon>ecological metagenomes</taxon>
    </lineage>
</organism>
<evidence type="ECO:0000259" key="1">
    <source>
        <dbReference type="PROSITE" id="PS51379"/>
    </source>
</evidence>
<dbReference type="PROSITE" id="PS00198">
    <property type="entry name" value="4FE4S_FER_1"/>
    <property type="match status" value="1"/>
</dbReference>
<reference evidence="2" key="1">
    <citation type="journal article" date="2014" name="Front. Microbiol.">
        <title>High frequency of phylogenetically diverse reductive dehalogenase-homologous genes in deep subseafloor sedimentary metagenomes.</title>
        <authorList>
            <person name="Kawai M."/>
            <person name="Futagami T."/>
            <person name="Toyoda A."/>
            <person name="Takaki Y."/>
            <person name="Nishi S."/>
            <person name="Hori S."/>
            <person name="Arai W."/>
            <person name="Tsubouchi T."/>
            <person name="Morono Y."/>
            <person name="Uchiyama I."/>
            <person name="Ito T."/>
            <person name="Fujiyama A."/>
            <person name="Inagaki F."/>
            <person name="Takami H."/>
        </authorList>
    </citation>
    <scope>NUCLEOTIDE SEQUENCE</scope>
    <source>
        <strain evidence="2">Expedition CK06-06</strain>
    </source>
</reference>
<dbReference type="InterPro" id="IPR017896">
    <property type="entry name" value="4Fe4S_Fe-S-bd"/>
</dbReference>
<protein>
    <recommendedName>
        <fullName evidence="1">4Fe-4S ferredoxin-type domain-containing protein</fullName>
    </recommendedName>
</protein>
<feature type="domain" description="4Fe-4S ferredoxin-type" evidence="1">
    <location>
        <begin position="3"/>
        <end position="34"/>
    </location>
</feature>
<name>X1ELI0_9ZZZZ</name>
<dbReference type="Pfam" id="PF04422">
    <property type="entry name" value="FrhB_FdhB_N"/>
    <property type="match status" value="1"/>
</dbReference>
<comment type="caution">
    <text evidence="2">The sequence shown here is derived from an EMBL/GenBank/DDBJ whole genome shotgun (WGS) entry which is preliminary data.</text>
</comment>
<dbReference type="EMBL" id="BART01033229">
    <property type="protein sequence ID" value="GAH17954.1"/>
    <property type="molecule type" value="Genomic_DNA"/>
</dbReference>
<dbReference type="InterPro" id="IPR045220">
    <property type="entry name" value="FRHB/FDHB/HCAR-like"/>
</dbReference>
<proteinExistence type="predicted"/>
<sequence length="93" mass="9796">MEGGIPVLKKACVNCGICYGECPQVIDSRQLEQKIFGRKASDEEVFGVYQQALSIEARSSDIKARAQDGGAVTALLASLLEGGFIDGAIVMGC</sequence>